<accession>A0A9D2CXG0</accession>
<feature type="signal peptide" evidence="1">
    <location>
        <begin position="1"/>
        <end position="21"/>
    </location>
</feature>
<dbReference type="Proteomes" id="UP000824023">
    <property type="component" value="Unassembled WGS sequence"/>
</dbReference>
<feature type="chain" id="PRO_5038491556" evidence="1">
    <location>
        <begin position="22"/>
        <end position="370"/>
    </location>
</feature>
<reference evidence="2" key="2">
    <citation type="submission" date="2021-04" db="EMBL/GenBank/DDBJ databases">
        <authorList>
            <person name="Gilroy R."/>
        </authorList>
    </citation>
    <scope>NUCLEOTIDE SEQUENCE</scope>
    <source>
        <strain evidence="2">ChiHjej12B11-24981</strain>
    </source>
</reference>
<organism evidence="2 3">
    <name type="scientific">Candidatus Bacteroides merdipullorum</name>
    <dbReference type="NCBI Taxonomy" id="2838474"/>
    <lineage>
        <taxon>Bacteria</taxon>
        <taxon>Pseudomonadati</taxon>
        <taxon>Bacteroidota</taxon>
        <taxon>Bacteroidia</taxon>
        <taxon>Bacteroidales</taxon>
        <taxon>Bacteroidaceae</taxon>
        <taxon>Bacteroides</taxon>
    </lineage>
</organism>
<evidence type="ECO:0000256" key="1">
    <source>
        <dbReference type="SAM" id="SignalP"/>
    </source>
</evidence>
<evidence type="ECO:0000313" key="3">
    <source>
        <dbReference type="Proteomes" id="UP000824023"/>
    </source>
</evidence>
<dbReference type="EMBL" id="DXCK01000128">
    <property type="protein sequence ID" value="HIZ02511.1"/>
    <property type="molecule type" value="Genomic_DNA"/>
</dbReference>
<dbReference type="AlphaFoldDB" id="A0A9D2CXG0"/>
<protein>
    <submittedName>
        <fullName evidence="2">Uncharacterized protein</fullName>
    </submittedName>
</protein>
<sequence length="370" mass="40756">MMIQRCYMALLWVALALSAGAAPTYQVPCLERLARSIGLNLPDNLEPDADNDSTWSYRGRALRVRTNAYGDVSHIGYKLFDTSWAAAHDARPVLDFLERYALEEDVLKPEDKAEATSRKDITFLKGNATLLKTLTPATAFSLGEQERRAYVVEWEAGNAPVSLRISADCQTLMGANLIELEEMLERNLLRTDAALPADTLPQAWHGCPVSTADNVAVADGGSFFSDLIRARLYLHADPARPGAYRVQTDPARPAQAVNNLLLTGCARQAVPLRLTFDKYGNVRKTLSVTLPQYVRYCNAEGCRLYLGVKERTETGISATLFAVNTKLAYCHTLSLIVPFSVLQGSGTVVGTLYAFTPLQNVTEDFFKNNP</sequence>
<name>A0A9D2CXG0_9BACE</name>
<gene>
    <name evidence="2" type="ORF">H9819_09745</name>
</gene>
<comment type="caution">
    <text evidence="2">The sequence shown here is derived from an EMBL/GenBank/DDBJ whole genome shotgun (WGS) entry which is preliminary data.</text>
</comment>
<reference evidence="2" key="1">
    <citation type="journal article" date="2021" name="PeerJ">
        <title>Extensive microbial diversity within the chicken gut microbiome revealed by metagenomics and culture.</title>
        <authorList>
            <person name="Gilroy R."/>
            <person name="Ravi A."/>
            <person name="Getino M."/>
            <person name="Pursley I."/>
            <person name="Horton D.L."/>
            <person name="Alikhan N.F."/>
            <person name="Baker D."/>
            <person name="Gharbi K."/>
            <person name="Hall N."/>
            <person name="Watson M."/>
            <person name="Adriaenssens E.M."/>
            <person name="Foster-Nyarko E."/>
            <person name="Jarju S."/>
            <person name="Secka A."/>
            <person name="Antonio M."/>
            <person name="Oren A."/>
            <person name="Chaudhuri R.R."/>
            <person name="La Ragione R."/>
            <person name="Hildebrand F."/>
            <person name="Pallen M.J."/>
        </authorList>
    </citation>
    <scope>NUCLEOTIDE SEQUENCE</scope>
    <source>
        <strain evidence="2">ChiHjej12B11-24981</strain>
    </source>
</reference>
<proteinExistence type="predicted"/>
<evidence type="ECO:0000313" key="2">
    <source>
        <dbReference type="EMBL" id="HIZ02511.1"/>
    </source>
</evidence>
<keyword evidence="1" id="KW-0732">Signal</keyword>